<dbReference type="GO" id="GO:0005829">
    <property type="term" value="C:cytosol"/>
    <property type="evidence" value="ECO:0000318"/>
    <property type="project" value="GO_Central"/>
</dbReference>
<dbReference type="PANTHER" id="PTHR37299">
    <property type="entry name" value="TRANSCRIPTIONAL REGULATOR-RELATED"/>
    <property type="match status" value="1"/>
</dbReference>
<dbReference type="STRING" id="3988.B9TJK5"/>
<evidence type="ECO:0000259" key="3">
    <source>
        <dbReference type="PROSITE" id="PS50110"/>
    </source>
</evidence>
<keyword evidence="6" id="KW-1185">Reference proteome</keyword>
<sequence>MAMRHRSRCPRTSRAVSPPPSTCRTSYRWRPSMPSCVIAEDEDLLRSELSRQLAEAAPDVEQLALCEDGAAALEAIAEHQPDFAFLDIRMPGLSGLEVAAALAEASPRTQVVFVTAYEQHALDAFERGAVDYLLKPVTRERLEATLRRLKARMGQGGPDPQLLADLVRQLGHAAPQKAPPLAWITASRGNETRLIMVEDVVYFQSDTKYTVVMTADGEALLRTTLRELLGVLDPVMFRQIHRSTIVNMRAIASVARDESGRGVLRLKNRPETLTVSQPFMTLFRNM</sequence>
<evidence type="ECO:0000313" key="5">
    <source>
        <dbReference type="EMBL" id="EEF23959.1"/>
    </source>
</evidence>
<dbReference type="InterPro" id="IPR007492">
    <property type="entry name" value="LytTR_DNA-bd_dom"/>
</dbReference>
<evidence type="ECO:0000313" key="6">
    <source>
        <dbReference type="Proteomes" id="UP000008311"/>
    </source>
</evidence>
<dbReference type="SMART" id="SM00850">
    <property type="entry name" value="LytTR"/>
    <property type="match status" value="1"/>
</dbReference>
<gene>
    <name evidence="5" type="ORF">RCOM_1884290</name>
</gene>
<dbReference type="SMART" id="SM00448">
    <property type="entry name" value="REC"/>
    <property type="match status" value="1"/>
</dbReference>
<proteinExistence type="predicted"/>
<dbReference type="InterPro" id="IPR011006">
    <property type="entry name" value="CheY-like_superfamily"/>
</dbReference>
<dbReference type="GO" id="GO:0032993">
    <property type="term" value="C:protein-DNA complex"/>
    <property type="evidence" value="ECO:0000318"/>
    <property type="project" value="GO_Central"/>
</dbReference>
<dbReference type="GO" id="GO:0000156">
    <property type="term" value="F:phosphorelay response regulator activity"/>
    <property type="evidence" value="ECO:0000318"/>
    <property type="project" value="GO_Central"/>
</dbReference>
<dbReference type="Proteomes" id="UP000008311">
    <property type="component" value="Unassembled WGS sequence"/>
</dbReference>
<dbReference type="Pfam" id="PF04397">
    <property type="entry name" value="LytTR"/>
    <property type="match status" value="1"/>
</dbReference>
<dbReference type="InParanoid" id="B9TJK5"/>
<keyword evidence="5" id="KW-0418">Kinase</keyword>
<feature type="region of interest" description="Disordered" evidence="2">
    <location>
        <begin position="1"/>
        <end position="22"/>
    </location>
</feature>
<dbReference type="SUPFAM" id="SSF52172">
    <property type="entry name" value="CheY-like"/>
    <property type="match status" value="1"/>
</dbReference>
<dbReference type="GO" id="GO:0000976">
    <property type="term" value="F:transcription cis-regulatory region binding"/>
    <property type="evidence" value="ECO:0000318"/>
    <property type="project" value="GO_Central"/>
</dbReference>
<dbReference type="PROSITE" id="PS50110">
    <property type="entry name" value="RESPONSE_REGULATORY"/>
    <property type="match status" value="1"/>
</dbReference>
<dbReference type="Gene3D" id="3.40.50.2300">
    <property type="match status" value="1"/>
</dbReference>
<dbReference type="PANTHER" id="PTHR37299:SF1">
    <property type="entry name" value="STAGE 0 SPORULATION PROTEIN A HOMOLOG"/>
    <property type="match status" value="1"/>
</dbReference>
<feature type="domain" description="HTH LytTR-type" evidence="4">
    <location>
        <begin position="184"/>
        <end position="286"/>
    </location>
</feature>
<evidence type="ECO:0000259" key="4">
    <source>
        <dbReference type="PROSITE" id="PS50930"/>
    </source>
</evidence>
<dbReference type="GO" id="GO:0006355">
    <property type="term" value="P:regulation of DNA-templated transcription"/>
    <property type="evidence" value="ECO:0000318"/>
    <property type="project" value="GO_Central"/>
</dbReference>
<feature type="modified residue" description="4-aspartylphosphate" evidence="1">
    <location>
        <position position="87"/>
    </location>
</feature>
<reference evidence="6" key="1">
    <citation type="journal article" date="2010" name="Nat. Biotechnol.">
        <title>Draft genome sequence of the oilseed species Ricinus communis.</title>
        <authorList>
            <person name="Chan A.P."/>
            <person name="Crabtree J."/>
            <person name="Zhao Q."/>
            <person name="Lorenzi H."/>
            <person name="Orvis J."/>
            <person name="Puiu D."/>
            <person name="Melake-Berhan A."/>
            <person name="Jones K.M."/>
            <person name="Redman J."/>
            <person name="Chen G."/>
            <person name="Cahoon E.B."/>
            <person name="Gedil M."/>
            <person name="Stanke M."/>
            <person name="Haas B.J."/>
            <person name="Wortman J.R."/>
            <person name="Fraser-Liggett C.M."/>
            <person name="Ravel J."/>
            <person name="Rabinowicz P.D."/>
        </authorList>
    </citation>
    <scope>NUCLEOTIDE SEQUENCE [LARGE SCALE GENOMIC DNA]</scope>
    <source>
        <strain evidence="6">cv. Hale</strain>
    </source>
</reference>
<evidence type="ECO:0000256" key="1">
    <source>
        <dbReference type="PROSITE-ProRule" id="PRU00169"/>
    </source>
</evidence>
<evidence type="ECO:0000256" key="2">
    <source>
        <dbReference type="SAM" id="MobiDB-lite"/>
    </source>
</evidence>
<feature type="compositionally biased region" description="Basic residues" evidence="2">
    <location>
        <begin position="1"/>
        <end position="11"/>
    </location>
</feature>
<dbReference type="InterPro" id="IPR046947">
    <property type="entry name" value="LytR-like"/>
</dbReference>
<accession>B9TJK5</accession>
<keyword evidence="5" id="KW-0808">Transferase</keyword>
<dbReference type="GO" id="GO:0016301">
    <property type="term" value="F:kinase activity"/>
    <property type="evidence" value="ECO:0007669"/>
    <property type="project" value="UniProtKB-KW"/>
</dbReference>
<protein>
    <submittedName>
        <fullName evidence="5">Two-component sensor protein histidine protein kinase, putative</fullName>
    </submittedName>
</protein>
<name>B9TJK5_RICCO</name>
<dbReference type="PROSITE" id="PS50930">
    <property type="entry name" value="HTH_LYTTR"/>
    <property type="match status" value="1"/>
</dbReference>
<dbReference type="InterPro" id="IPR001789">
    <property type="entry name" value="Sig_transdc_resp-reg_receiver"/>
</dbReference>
<dbReference type="Gene3D" id="2.40.50.1020">
    <property type="entry name" value="LytTr DNA-binding domain"/>
    <property type="match status" value="1"/>
</dbReference>
<keyword evidence="1" id="KW-0597">Phosphoprotein</keyword>
<feature type="domain" description="Response regulatory" evidence="3">
    <location>
        <begin position="35"/>
        <end position="150"/>
    </location>
</feature>
<dbReference type="EMBL" id="EQ984031">
    <property type="protein sequence ID" value="EEF23959.1"/>
    <property type="molecule type" value="Genomic_DNA"/>
</dbReference>
<dbReference type="AlphaFoldDB" id="B9TJK5"/>
<organism evidence="5 6">
    <name type="scientific">Ricinus communis</name>
    <name type="common">Castor bean</name>
    <dbReference type="NCBI Taxonomy" id="3988"/>
    <lineage>
        <taxon>Eukaryota</taxon>
        <taxon>Viridiplantae</taxon>
        <taxon>Streptophyta</taxon>
        <taxon>Embryophyta</taxon>
        <taxon>Tracheophyta</taxon>
        <taxon>Spermatophyta</taxon>
        <taxon>Magnoliopsida</taxon>
        <taxon>eudicotyledons</taxon>
        <taxon>Gunneridae</taxon>
        <taxon>Pentapetalae</taxon>
        <taxon>rosids</taxon>
        <taxon>fabids</taxon>
        <taxon>Malpighiales</taxon>
        <taxon>Euphorbiaceae</taxon>
        <taxon>Acalyphoideae</taxon>
        <taxon>Acalypheae</taxon>
        <taxon>Ricinus</taxon>
    </lineage>
</organism>
<dbReference type="Pfam" id="PF00072">
    <property type="entry name" value="Response_reg"/>
    <property type="match status" value="1"/>
</dbReference>